<dbReference type="EMBL" id="CM042891">
    <property type="protein sequence ID" value="KAI4304703.1"/>
    <property type="molecule type" value="Genomic_DNA"/>
</dbReference>
<protein>
    <submittedName>
        <fullName evidence="1">Uncharacterized protein</fullName>
    </submittedName>
</protein>
<proteinExistence type="predicted"/>
<reference evidence="2" key="1">
    <citation type="journal article" date="2023" name="Front. Plant Sci.">
        <title>Chromosomal-level genome assembly of Melastoma candidum provides insights into trichome evolution.</title>
        <authorList>
            <person name="Zhong Y."/>
            <person name="Wu W."/>
            <person name="Sun C."/>
            <person name="Zou P."/>
            <person name="Liu Y."/>
            <person name="Dai S."/>
            <person name="Zhou R."/>
        </authorList>
    </citation>
    <scope>NUCLEOTIDE SEQUENCE [LARGE SCALE GENOMIC DNA]</scope>
</reference>
<comment type="caution">
    <text evidence="1">The sequence shown here is derived from an EMBL/GenBank/DDBJ whole genome shotgun (WGS) entry which is preliminary data.</text>
</comment>
<gene>
    <name evidence="1" type="ORF">MLD38_040177</name>
</gene>
<sequence>MFDFVIHQIAPTTHLERVLSGGRSFRLAGHAYGFEGGSKSTWIEKVIGSIPFCPSTCACFKIAAVKVKTHVVSSPNHIISRKRRHVDARQKQERI</sequence>
<accession>A0ACB9L5M2</accession>
<keyword evidence="2" id="KW-1185">Reference proteome</keyword>
<evidence type="ECO:0000313" key="2">
    <source>
        <dbReference type="Proteomes" id="UP001057402"/>
    </source>
</evidence>
<evidence type="ECO:0000313" key="1">
    <source>
        <dbReference type="EMBL" id="KAI4304703.1"/>
    </source>
</evidence>
<dbReference type="Proteomes" id="UP001057402">
    <property type="component" value="Chromosome 12"/>
</dbReference>
<name>A0ACB9L5M2_9MYRT</name>
<organism evidence="1 2">
    <name type="scientific">Melastoma candidum</name>
    <dbReference type="NCBI Taxonomy" id="119954"/>
    <lineage>
        <taxon>Eukaryota</taxon>
        <taxon>Viridiplantae</taxon>
        <taxon>Streptophyta</taxon>
        <taxon>Embryophyta</taxon>
        <taxon>Tracheophyta</taxon>
        <taxon>Spermatophyta</taxon>
        <taxon>Magnoliopsida</taxon>
        <taxon>eudicotyledons</taxon>
        <taxon>Gunneridae</taxon>
        <taxon>Pentapetalae</taxon>
        <taxon>rosids</taxon>
        <taxon>malvids</taxon>
        <taxon>Myrtales</taxon>
        <taxon>Melastomataceae</taxon>
        <taxon>Melastomatoideae</taxon>
        <taxon>Melastomateae</taxon>
        <taxon>Melastoma</taxon>
    </lineage>
</organism>